<keyword evidence="3" id="KW-0238">DNA-binding</keyword>
<dbReference type="InterPro" id="IPR003340">
    <property type="entry name" value="B3_DNA-bd"/>
</dbReference>
<dbReference type="Gene3D" id="2.40.330.10">
    <property type="entry name" value="DNA-binding pseudobarrel domain"/>
    <property type="match status" value="1"/>
</dbReference>
<feature type="domain" description="TF-B3" evidence="6">
    <location>
        <begin position="1"/>
        <end position="83"/>
    </location>
</feature>
<accession>A0A835IYC3</accession>
<dbReference type="EMBL" id="JADFTS010000001">
    <property type="protein sequence ID" value="KAF9626356.1"/>
    <property type="molecule type" value="Genomic_DNA"/>
</dbReference>
<dbReference type="GO" id="GO:0003677">
    <property type="term" value="F:DNA binding"/>
    <property type="evidence" value="ECO:0007669"/>
    <property type="project" value="UniProtKB-KW"/>
</dbReference>
<dbReference type="InterPro" id="IPR015300">
    <property type="entry name" value="DNA-bd_pseudobarrel_sf"/>
</dbReference>
<dbReference type="OrthoDB" id="1875581at2759"/>
<dbReference type="CDD" id="cd10017">
    <property type="entry name" value="B3_DNA"/>
    <property type="match status" value="1"/>
</dbReference>
<evidence type="ECO:0000313" key="8">
    <source>
        <dbReference type="Proteomes" id="UP000631114"/>
    </source>
</evidence>
<dbReference type="SUPFAM" id="SSF101936">
    <property type="entry name" value="DNA-binding pseudobarrel domain"/>
    <property type="match status" value="1"/>
</dbReference>
<keyword evidence="5" id="KW-0539">Nucleus</keyword>
<dbReference type="PANTHER" id="PTHR31391:SF64">
    <property type="entry name" value="B3 DOMAIN-CONTAINING PROTEIN OS06G0112300"/>
    <property type="match status" value="1"/>
</dbReference>
<evidence type="ECO:0000259" key="6">
    <source>
        <dbReference type="PROSITE" id="PS50863"/>
    </source>
</evidence>
<evidence type="ECO:0000256" key="2">
    <source>
        <dbReference type="ARBA" id="ARBA00023015"/>
    </source>
</evidence>
<sequence length="104" mass="11644">MQVLPVKISRVLPQAVVPVVLTCRNKIWKMNYLGEGSSHKRFDSGWKNFVVDNKLKVGDGCVFELTECTTDCIKFRVQFLDGELPPNFADRVDGKSSASPIVID</sequence>
<protein>
    <recommendedName>
        <fullName evidence="6">TF-B3 domain-containing protein</fullName>
    </recommendedName>
</protein>
<dbReference type="AlphaFoldDB" id="A0A835IYC3"/>
<gene>
    <name evidence="7" type="ORF">IFM89_032772</name>
</gene>
<evidence type="ECO:0000256" key="4">
    <source>
        <dbReference type="ARBA" id="ARBA00023163"/>
    </source>
</evidence>
<reference evidence="7 8" key="1">
    <citation type="submission" date="2020-10" db="EMBL/GenBank/DDBJ databases">
        <title>The Coptis chinensis genome and diversification of protoberbering-type alkaloids.</title>
        <authorList>
            <person name="Wang B."/>
            <person name="Shu S."/>
            <person name="Song C."/>
            <person name="Liu Y."/>
        </authorList>
    </citation>
    <scope>NUCLEOTIDE SEQUENCE [LARGE SCALE GENOMIC DNA]</scope>
    <source>
        <strain evidence="7">HL-2020</strain>
        <tissue evidence="7">Leaf</tissue>
    </source>
</reference>
<organism evidence="7 8">
    <name type="scientific">Coptis chinensis</name>
    <dbReference type="NCBI Taxonomy" id="261450"/>
    <lineage>
        <taxon>Eukaryota</taxon>
        <taxon>Viridiplantae</taxon>
        <taxon>Streptophyta</taxon>
        <taxon>Embryophyta</taxon>
        <taxon>Tracheophyta</taxon>
        <taxon>Spermatophyta</taxon>
        <taxon>Magnoliopsida</taxon>
        <taxon>Ranunculales</taxon>
        <taxon>Ranunculaceae</taxon>
        <taxon>Coptidoideae</taxon>
        <taxon>Coptis</taxon>
    </lineage>
</organism>
<evidence type="ECO:0000313" key="7">
    <source>
        <dbReference type="EMBL" id="KAF9626356.1"/>
    </source>
</evidence>
<keyword evidence="4" id="KW-0804">Transcription</keyword>
<dbReference type="Proteomes" id="UP000631114">
    <property type="component" value="Unassembled WGS sequence"/>
</dbReference>
<dbReference type="PANTHER" id="PTHR31391">
    <property type="entry name" value="B3 DOMAIN-CONTAINING PROTEIN OS11G0197600-RELATED"/>
    <property type="match status" value="1"/>
</dbReference>
<dbReference type="GO" id="GO:0005634">
    <property type="term" value="C:nucleus"/>
    <property type="evidence" value="ECO:0007669"/>
    <property type="project" value="UniProtKB-SubCell"/>
</dbReference>
<evidence type="ECO:0000256" key="5">
    <source>
        <dbReference type="ARBA" id="ARBA00023242"/>
    </source>
</evidence>
<evidence type="ECO:0000256" key="1">
    <source>
        <dbReference type="ARBA" id="ARBA00004123"/>
    </source>
</evidence>
<dbReference type="PROSITE" id="PS50863">
    <property type="entry name" value="B3"/>
    <property type="match status" value="1"/>
</dbReference>
<keyword evidence="2" id="KW-0805">Transcription regulation</keyword>
<name>A0A835IYC3_9MAGN</name>
<comment type="subcellular location">
    <subcellularLocation>
        <location evidence="1">Nucleus</location>
    </subcellularLocation>
</comment>
<keyword evidence="8" id="KW-1185">Reference proteome</keyword>
<dbReference type="Pfam" id="PF02362">
    <property type="entry name" value="B3"/>
    <property type="match status" value="1"/>
</dbReference>
<dbReference type="InterPro" id="IPR044837">
    <property type="entry name" value="REM16-like"/>
</dbReference>
<evidence type="ECO:0000256" key="3">
    <source>
        <dbReference type="ARBA" id="ARBA00023125"/>
    </source>
</evidence>
<comment type="caution">
    <text evidence="7">The sequence shown here is derived from an EMBL/GenBank/DDBJ whole genome shotgun (WGS) entry which is preliminary data.</text>
</comment>
<proteinExistence type="predicted"/>